<dbReference type="PROSITE" id="PS51186">
    <property type="entry name" value="GNAT"/>
    <property type="match status" value="1"/>
</dbReference>
<dbReference type="InterPro" id="IPR051531">
    <property type="entry name" value="N-acetyltransferase"/>
</dbReference>
<evidence type="ECO:0000256" key="1">
    <source>
        <dbReference type="ARBA" id="ARBA00022679"/>
    </source>
</evidence>
<sequence>MIALPFAKSGSQSFLRGDRVHLRAPVGGDYKAWAALRAESRAFLTPWEPLWNEDDLERGAFRLRIRRYQEEAQSGTGYPFFVFRNSDSRLLGGITLGNIRRGVAQCGQIGYWCGVPFAGQGYMTEAIGLVIPFAFEQLRLHRLEAACIPHNKRSTRLLEKAGFQREGLLRSYLKINGLWQDHLLYSLIENDRRSTTNNKGAR</sequence>
<reference evidence="5 6" key="1">
    <citation type="submission" date="2018-06" db="EMBL/GenBank/DDBJ databases">
        <title>Genomic Encyclopedia of Type Strains, Phase III (KMG-III): the genomes of soil and plant-associated and newly described type strains.</title>
        <authorList>
            <person name="Whitman W."/>
        </authorList>
    </citation>
    <scope>NUCLEOTIDE SEQUENCE [LARGE SCALE GENOMIC DNA]</scope>
    <source>
        <strain evidence="5 6">ORS 1419</strain>
    </source>
</reference>
<accession>A0A318TAD9</accession>
<keyword evidence="6" id="KW-1185">Reference proteome</keyword>
<comment type="similarity">
    <text evidence="3">Belongs to the acetyltransferase family. RimJ subfamily.</text>
</comment>
<proteinExistence type="inferred from homology"/>
<dbReference type="Pfam" id="PF13302">
    <property type="entry name" value="Acetyltransf_3"/>
    <property type="match status" value="1"/>
</dbReference>
<dbReference type="PANTHER" id="PTHR43792">
    <property type="entry name" value="GNAT FAMILY, PUTATIVE (AFU_ORTHOLOGUE AFUA_3G00765)-RELATED-RELATED"/>
    <property type="match status" value="1"/>
</dbReference>
<protein>
    <submittedName>
        <fullName evidence="5">Ribosomal-protein-alanine N-acetyltransferase</fullName>
    </submittedName>
</protein>
<evidence type="ECO:0000259" key="4">
    <source>
        <dbReference type="PROSITE" id="PS51186"/>
    </source>
</evidence>
<keyword evidence="2" id="KW-0012">Acyltransferase</keyword>
<comment type="caution">
    <text evidence="5">The sequence shown here is derived from an EMBL/GenBank/DDBJ whole genome shotgun (WGS) entry which is preliminary data.</text>
</comment>
<name>A0A318TAD9_9HYPH</name>
<organism evidence="5 6">
    <name type="scientific">Phyllobacterium leguminum</name>
    <dbReference type="NCBI Taxonomy" id="314237"/>
    <lineage>
        <taxon>Bacteria</taxon>
        <taxon>Pseudomonadati</taxon>
        <taxon>Pseudomonadota</taxon>
        <taxon>Alphaproteobacteria</taxon>
        <taxon>Hyphomicrobiales</taxon>
        <taxon>Phyllobacteriaceae</taxon>
        <taxon>Phyllobacterium</taxon>
    </lineage>
</organism>
<evidence type="ECO:0000256" key="3">
    <source>
        <dbReference type="ARBA" id="ARBA00038502"/>
    </source>
</evidence>
<evidence type="ECO:0000313" key="5">
    <source>
        <dbReference type="EMBL" id="PYE90614.1"/>
    </source>
</evidence>
<dbReference type="AlphaFoldDB" id="A0A318TAD9"/>
<dbReference type="GO" id="GO:0008999">
    <property type="term" value="F:protein-N-terminal-alanine acetyltransferase activity"/>
    <property type="evidence" value="ECO:0007669"/>
    <property type="project" value="TreeGrafter"/>
</dbReference>
<dbReference type="Gene3D" id="3.40.630.30">
    <property type="match status" value="1"/>
</dbReference>
<gene>
    <name evidence="5" type="ORF">C7477_101288</name>
</gene>
<dbReference type="PANTHER" id="PTHR43792:SF8">
    <property type="entry name" value="[RIBOSOMAL PROTEIN US5]-ALANINE N-ACETYLTRANSFERASE"/>
    <property type="match status" value="1"/>
</dbReference>
<dbReference type="EMBL" id="QJTF01000001">
    <property type="protein sequence ID" value="PYE90614.1"/>
    <property type="molecule type" value="Genomic_DNA"/>
</dbReference>
<evidence type="ECO:0000313" key="6">
    <source>
        <dbReference type="Proteomes" id="UP000247454"/>
    </source>
</evidence>
<feature type="domain" description="N-acetyltransferase" evidence="4">
    <location>
        <begin position="20"/>
        <end position="185"/>
    </location>
</feature>
<evidence type="ECO:0000256" key="2">
    <source>
        <dbReference type="ARBA" id="ARBA00023315"/>
    </source>
</evidence>
<dbReference type="RefSeq" id="WP_110748046.1">
    <property type="nucleotide sequence ID" value="NZ_QJTF01000001.1"/>
</dbReference>
<keyword evidence="1 5" id="KW-0808">Transferase</keyword>
<dbReference type="Proteomes" id="UP000247454">
    <property type="component" value="Unassembled WGS sequence"/>
</dbReference>
<dbReference type="InterPro" id="IPR000182">
    <property type="entry name" value="GNAT_dom"/>
</dbReference>
<dbReference type="GO" id="GO:0005737">
    <property type="term" value="C:cytoplasm"/>
    <property type="evidence" value="ECO:0007669"/>
    <property type="project" value="TreeGrafter"/>
</dbReference>
<dbReference type="InterPro" id="IPR016181">
    <property type="entry name" value="Acyl_CoA_acyltransferase"/>
</dbReference>
<dbReference type="SUPFAM" id="SSF55729">
    <property type="entry name" value="Acyl-CoA N-acyltransferases (Nat)"/>
    <property type="match status" value="1"/>
</dbReference>
<dbReference type="OrthoDB" id="9801669at2"/>